<evidence type="ECO:0000256" key="4">
    <source>
        <dbReference type="ARBA" id="ARBA00023136"/>
    </source>
</evidence>
<dbReference type="Pfam" id="PF00324">
    <property type="entry name" value="AA_permease"/>
    <property type="match status" value="1"/>
</dbReference>
<keyword evidence="3 5" id="KW-1133">Transmembrane helix</keyword>
<dbReference type="PIRSF" id="PIRSF006060">
    <property type="entry name" value="AA_transporter"/>
    <property type="match status" value="1"/>
</dbReference>
<dbReference type="RefSeq" id="WP_167627652.1">
    <property type="nucleotide sequence ID" value="NZ_FNHS01000003.1"/>
</dbReference>
<feature type="transmembrane region" description="Helical" evidence="5">
    <location>
        <begin position="18"/>
        <end position="40"/>
    </location>
</feature>
<feature type="domain" description="Amino acid permease/ SLC12A" evidence="6">
    <location>
        <begin position="27"/>
        <end position="418"/>
    </location>
</feature>
<accession>A0A1G9W2C4</accession>
<dbReference type="InterPro" id="IPR004841">
    <property type="entry name" value="AA-permease/SLC12A_dom"/>
</dbReference>
<dbReference type="PANTHER" id="PTHR42770">
    <property type="entry name" value="AMINO ACID TRANSPORTER-RELATED"/>
    <property type="match status" value="1"/>
</dbReference>
<dbReference type="AlphaFoldDB" id="A0A1G9W2C4"/>
<feature type="transmembrane region" description="Helical" evidence="5">
    <location>
        <begin position="231"/>
        <end position="256"/>
    </location>
</feature>
<feature type="transmembrane region" description="Helical" evidence="5">
    <location>
        <begin position="156"/>
        <end position="177"/>
    </location>
</feature>
<sequence length="466" mass="48696">MTNLSDQSRNRMLGSWRVVFLVVSAAAPLTGMLGAVPAAITMGNGAGLPGAYLLAGIILLLFSAGFTAMSRHVVEAGAFYAYIGKGFGASMGFGSALVALASYTAVQIALYALFGFFCGSVISDAVPWFVYALAALAVVQFLGLRNLDLNSRLLGILMTLEMGILVVLAGAVVLHGGGPEGLTLKPFLPSEVFGGHLGIAVMFAMASFLGFEATAIYAQDCRDPERTIPRATYTAVILIAVFFTFVTWSIVCAYGSEAAVAEATNDPANFWFKQAAIHLGPSATLTMSVLLLSSIFASILAFHNALSRYFVALGRDGWLPPVLAEIDPTYRAPRNASFTQTGSALLGILLFAVSGCDPYAVVFSWMSAFATLGILGLQLLVSLSVLLYFRRAAGPKPIWTTVVAPLLSGVGLFGVLCLLIANLPALSGSDSPYLNLLPVAMLALLLIGIVASRLRAAPVGLGGATS</sequence>
<keyword evidence="4 5" id="KW-0472">Membrane</keyword>
<evidence type="ECO:0000313" key="7">
    <source>
        <dbReference type="EMBL" id="SDM78336.1"/>
    </source>
</evidence>
<evidence type="ECO:0000256" key="3">
    <source>
        <dbReference type="ARBA" id="ARBA00022989"/>
    </source>
</evidence>
<feature type="transmembrane region" description="Helical" evidence="5">
    <location>
        <begin position="368"/>
        <end position="389"/>
    </location>
</feature>
<comment type="subcellular location">
    <subcellularLocation>
        <location evidence="1">Membrane</location>
        <topology evidence="1">Multi-pass membrane protein</topology>
    </subcellularLocation>
</comment>
<feature type="transmembrane region" description="Helical" evidence="5">
    <location>
        <begin position="276"/>
        <end position="302"/>
    </location>
</feature>
<dbReference type="STRING" id="582672.SAMN05216360_103360"/>
<dbReference type="GO" id="GO:0055085">
    <property type="term" value="P:transmembrane transport"/>
    <property type="evidence" value="ECO:0007669"/>
    <property type="project" value="InterPro"/>
</dbReference>
<name>A0A1G9W2C4_9HYPH</name>
<feature type="transmembrane region" description="Helical" evidence="5">
    <location>
        <begin position="197"/>
        <end position="219"/>
    </location>
</feature>
<reference evidence="8" key="1">
    <citation type="submission" date="2016-10" db="EMBL/GenBank/DDBJ databases">
        <authorList>
            <person name="Varghese N."/>
            <person name="Submissions S."/>
        </authorList>
    </citation>
    <scope>NUCLEOTIDE SEQUENCE [LARGE SCALE GENOMIC DNA]</scope>
    <source>
        <strain evidence="8">BL47</strain>
    </source>
</reference>
<proteinExistence type="predicted"/>
<keyword evidence="8" id="KW-1185">Reference proteome</keyword>
<feature type="transmembrane region" description="Helical" evidence="5">
    <location>
        <begin position="433"/>
        <end position="451"/>
    </location>
</feature>
<evidence type="ECO:0000259" key="6">
    <source>
        <dbReference type="Pfam" id="PF00324"/>
    </source>
</evidence>
<dbReference type="EMBL" id="FNHS01000003">
    <property type="protein sequence ID" value="SDM78336.1"/>
    <property type="molecule type" value="Genomic_DNA"/>
</dbReference>
<evidence type="ECO:0000256" key="5">
    <source>
        <dbReference type="SAM" id="Phobius"/>
    </source>
</evidence>
<feature type="transmembrane region" description="Helical" evidence="5">
    <location>
        <begin position="401"/>
        <end position="421"/>
    </location>
</feature>
<evidence type="ECO:0000313" key="8">
    <source>
        <dbReference type="Proteomes" id="UP000198704"/>
    </source>
</evidence>
<gene>
    <name evidence="7" type="ORF">SAMN05216360_103360</name>
</gene>
<protein>
    <submittedName>
        <fullName evidence="7">Amino acid transporter</fullName>
    </submittedName>
</protein>
<evidence type="ECO:0000256" key="2">
    <source>
        <dbReference type="ARBA" id="ARBA00022692"/>
    </source>
</evidence>
<dbReference type="Gene3D" id="1.20.1740.10">
    <property type="entry name" value="Amino acid/polyamine transporter I"/>
    <property type="match status" value="1"/>
</dbReference>
<dbReference type="PANTHER" id="PTHR42770:SF16">
    <property type="entry name" value="AMINO ACID PERMEASE"/>
    <property type="match status" value="1"/>
</dbReference>
<organism evidence="7 8">
    <name type="scientific">Methylobacterium phyllostachyos</name>
    <dbReference type="NCBI Taxonomy" id="582672"/>
    <lineage>
        <taxon>Bacteria</taxon>
        <taxon>Pseudomonadati</taxon>
        <taxon>Pseudomonadota</taxon>
        <taxon>Alphaproteobacteria</taxon>
        <taxon>Hyphomicrobiales</taxon>
        <taxon>Methylobacteriaceae</taxon>
        <taxon>Methylobacterium</taxon>
    </lineage>
</organism>
<keyword evidence="2 5" id="KW-0812">Transmembrane</keyword>
<evidence type="ECO:0000256" key="1">
    <source>
        <dbReference type="ARBA" id="ARBA00004141"/>
    </source>
</evidence>
<dbReference type="Proteomes" id="UP000198704">
    <property type="component" value="Unassembled WGS sequence"/>
</dbReference>
<dbReference type="GO" id="GO:0016020">
    <property type="term" value="C:membrane"/>
    <property type="evidence" value="ECO:0007669"/>
    <property type="project" value="UniProtKB-SubCell"/>
</dbReference>
<feature type="transmembrane region" description="Helical" evidence="5">
    <location>
        <begin position="344"/>
        <end position="362"/>
    </location>
</feature>
<feature type="transmembrane region" description="Helical" evidence="5">
    <location>
        <begin position="86"/>
        <end position="113"/>
    </location>
</feature>
<feature type="transmembrane region" description="Helical" evidence="5">
    <location>
        <begin position="125"/>
        <end position="144"/>
    </location>
</feature>
<feature type="transmembrane region" description="Helical" evidence="5">
    <location>
        <begin position="52"/>
        <end position="74"/>
    </location>
</feature>
<dbReference type="InterPro" id="IPR050367">
    <property type="entry name" value="APC_superfamily"/>
</dbReference>